<dbReference type="Gene3D" id="1.10.3470.10">
    <property type="entry name" value="ABC transporter involved in vitamin B12 uptake, BtuC"/>
    <property type="match status" value="1"/>
</dbReference>
<keyword evidence="5 8" id="KW-0812">Transmembrane</keyword>
<evidence type="ECO:0000256" key="2">
    <source>
        <dbReference type="ARBA" id="ARBA00007935"/>
    </source>
</evidence>
<feature type="transmembrane region" description="Helical" evidence="8">
    <location>
        <begin position="84"/>
        <end position="102"/>
    </location>
</feature>
<feature type="transmembrane region" description="Helical" evidence="8">
    <location>
        <begin position="265"/>
        <end position="290"/>
    </location>
</feature>
<comment type="similarity">
    <text evidence="2">Belongs to the binding-protein-dependent transport system permease family. FecCD subfamily.</text>
</comment>
<keyword evidence="7 8" id="KW-0472">Membrane</keyword>
<feature type="transmembrane region" description="Helical" evidence="8">
    <location>
        <begin position="141"/>
        <end position="161"/>
    </location>
</feature>
<dbReference type="Proteomes" id="UP000569914">
    <property type="component" value="Unassembled WGS sequence"/>
</dbReference>
<dbReference type="PANTHER" id="PTHR30472">
    <property type="entry name" value="FERRIC ENTEROBACTIN TRANSPORT SYSTEM PERMEASE PROTEIN"/>
    <property type="match status" value="1"/>
</dbReference>
<dbReference type="InterPro" id="IPR037294">
    <property type="entry name" value="ABC_BtuC-like"/>
</dbReference>
<dbReference type="SUPFAM" id="SSF81345">
    <property type="entry name" value="ABC transporter involved in vitamin B12 uptake, BtuC"/>
    <property type="match status" value="1"/>
</dbReference>
<keyword evidence="4" id="KW-1003">Cell membrane</keyword>
<dbReference type="GO" id="GO:0022857">
    <property type="term" value="F:transmembrane transporter activity"/>
    <property type="evidence" value="ECO:0007669"/>
    <property type="project" value="InterPro"/>
</dbReference>
<feature type="transmembrane region" description="Helical" evidence="8">
    <location>
        <begin position="332"/>
        <end position="351"/>
    </location>
</feature>
<name>A0A7Y9LDQ4_9ACTN</name>
<keyword evidence="3" id="KW-0813">Transport</keyword>
<dbReference type="Pfam" id="PF01032">
    <property type="entry name" value="FecCD"/>
    <property type="match status" value="1"/>
</dbReference>
<evidence type="ECO:0000256" key="6">
    <source>
        <dbReference type="ARBA" id="ARBA00022989"/>
    </source>
</evidence>
<reference evidence="9 10" key="1">
    <citation type="submission" date="2020-07" db="EMBL/GenBank/DDBJ databases">
        <title>Sequencing the genomes of 1000 actinobacteria strains.</title>
        <authorList>
            <person name="Klenk H.-P."/>
        </authorList>
    </citation>
    <scope>NUCLEOTIDE SEQUENCE [LARGE SCALE GENOMIC DNA]</scope>
    <source>
        <strain evidence="9 10">DSM 22083</strain>
    </source>
</reference>
<evidence type="ECO:0000256" key="4">
    <source>
        <dbReference type="ARBA" id="ARBA00022475"/>
    </source>
</evidence>
<evidence type="ECO:0000313" key="9">
    <source>
        <dbReference type="EMBL" id="NYE74147.1"/>
    </source>
</evidence>
<proteinExistence type="inferred from homology"/>
<dbReference type="InterPro" id="IPR000522">
    <property type="entry name" value="ABC_transptr_permease_BtuC"/>
</dbReference>
<protein>
    <submittedName>
        <fullName evidence="9">Iron complex transport system permease protein</fullName>
    </submittedName>
</protein>
<keyword evidence="6 8" id="KW-1133">Transmembrane helix</keyword>
<evidence type="ECO:0000256" key="1">
    <source>
        <dbReference type="ARBA" id="ARBA00004651"/>
    </source>
</evidence>
<accession>A0A7Y9LDQ4</accession>
<feature type="transmembrane region" description="Helical" evidence="8">
    <location>
        <begin position="215"/>
        <end position="235"/>
    </location>
</feature>
<dbReference type="AlphaFoldDB" id="A0A7Y9LDQ4"/>
<dbReference type="RefSeq" id="WP_312879414.1">
    <property type="nucleotide sequence ID" value="NZ_JACCBU010000001.1"/>
</dbReference>
<sequence>MLDQSRPPRTLPRPPAGRTVPAGLVAGLLCVVLLISVIIAIGLGPAAIGPLQTSRYLSAAIFGGTLPAEEASAYQIIWQIRTPRVLLAAIVGAGLGCVGVVVQTLVRNPLADPYVLGVSSGAAAGAVAVGSLGLLGVLGVHALSVGAFLGAAAASVLVFLAARTRVGLQPLRLVLTGVCLSFGFQALMSVIIYLVPNSESTATVLYWTMGSFGAATWSSLPVVAAVLIIGLVITYRHSRTLDLMSLGDETAASLGVRSDQVRRRLFVITAVLTGAMVAVSGAIGFVGLVLPHLVRLLAGSGHARVIMITPPAAAIFMVWVDLLSRVVVAPRELPLGVITALIGVPVFVGLIRRRGYHFGGR</sequence>
<evidence type="ECO:0000313" key="10">
    <source>
        <dbReference type="Proteomes" id="UP000569914"/>
    </source>
</evidence>
<evidence type="ECO:0000256" key="5">
    <source>
        <dbReference type="ARBA" id="ARBA00022692"/>
    </source>
</evidence>
<gene>
    <name evidence="9" type="ORF">BKA15_005476</name>
</gene>
<dbReference type="GO" id="GO:0033214">
    <property type="term" value="P:siderophore-iron import into cell"/>
    <property type="evidence" value="ECO:0007669"/>
    <property type="project" value="TreeGrafter"/>
</dbReference>
<dbReference type="GO" id="GO:0005886">
    <property type="term" value="C:plasma membrane"/>
    <property type="evidence" value="ECO:0007669"/>
    <property type="project" value="UniProtKB-SubCell"/>
</dbReference>
<dbReference type="EMBL" id="JACCBU010000001">
    <property type="protein sequence ID" value="NYE74147.1"/>
    <property type="molecule type" value="Genomic_DNA"/>
</dbReference>
<evidence type="ECO:0000256" key="8">
    <source>
        <dbReference type="SAM" id="Phobius"/>
    </source>
</evidence>
<comment type="caution">
    <text evidence="9">The sequence shown here is derived from an EMBL/GenBank/DDBJ whole genome shotgun (WGS) entry which is preliminary data.</text>
</comment>
<evidence type="ECO:0000256" key="7">
    <source>
        <dbReference type="ARBA" id="ARBA00023136"/>
    </source>
</evidence>
<dbReference type="CDD" id="cd06550">
    <property type="entry name" value="TM_ABC_iron-siderophores_like"/>
    <property type="match status" value="1"/>
</dbReference>
<comment type="subcellular location">
    <subcellularLocation>
        <location evidence="1">Cell membrane</location>
        <topology evidence="1">Multi-pass membrane protein</topology>
    </subcellularLocation>
</comment>
<dbReference type="FunFam" id="1.10.3470.10:FF:000001">
    <property type="entry name" value="Vitamin B12 ABC transporter permease BtuC"/>
    <property type="match status" value="1"/>
</dbReference>
<feature type="transmembrane region" description="Helical" evidence="8">
    <location>
        <begin position="302"/>
        <end position="320"/>
    </location>
</feature>
<evidence type="ECO:0000256" key="3">
    <source>
        <dbReference type="ARBA" id="ARBA00022448"/>
    </source>
</evidence>
<feature type="transmembrane region" description="Helical" evidence="8">
    <location>
        <begin position="173"/>
        <end position="195"/>
    </location>
</feature>
<feature type="transmembrane region" description="Helical" evidence="8">
    <location>
        <begin position="114"/>
        <end position="135"/>
    </location>
</feature>
<dbReference type="PANTHER" id="PTHR30472:SF67">
    <property type="entry name" value="PERMEASE OF ABC TRANSPORTER-RELATED"/>
    <property type="match status" value="1"/>
</dbReference>
<feature type="transmembrane region" description="Helical" evidence="8">
    <location>
        <begin position="20"/>
        <end position="44"/>
    </location>
</feature>
<organism evidence="9 10">
    <name type="scientific">Microlunatus parietis</name>
    <dbReference type="NCBI Taxonomy" id="682979"/>
    <lineage>
        <taxon>Bacteria</taxon>
        <taxon>Bacillati</taxon>
        <taxon>Actinomycetota</taxon>
        <taxon>Actinomycetes</taxon>
        <taxon>Propionibacteriales</taxon>
        <taxon>Propionibacteriaceae</taxon>
        <taxon>Microlunatus</taxon>
    </lineage>
</organism>
<keyword evidence="10" id="KW-1185">Reference proteome</keyword>